<comment type="caution">
    <text evidence="1">The sequence shown here is derived from an EMBL/GenBank/DDBJ whole genome shotgun (WGS) entry which is preliminary data.</text>
</comment>
<name>A0ABQ8GVD4_9PEZI</name>
<organism evidence="1 2">
    <name type="scientific">Macrophomina phaseolina</name>
    <dbReference type="NCBI Taxonomy" id="35725"/>
    <lineage>
        <taxon>Eukaryota</taxon>
        <taxon>Fungi</taxon>
        <taxon>Dikarya</taxon>
        <taxon>Ascomycota</taxon>
        <taxon>Pezizomycotina</taxon>
        <taxon>Dothideomycetes</taxon>
        <taxon>Dothideomycetes incertae sedis</taxon>
        <taxon>Botryosphaeriales</taxon>
        <taxon>Botryosphaeriaceae</taxon>
        <taxon>Macrophomina</taxon>
    </lineage>
</organism>
<proteinExistence type="predicted"/>
<reference evidence="1 2" key="1">
    <citation type="journal article" date="2021" name="Nat. Commun.">
        <title>Genetic determinants of endophytism in the Arabidopsis root mycobiome.</title>
        <authorList>
            <person name="Mesny F."/>
            <person name="Miyauchi S."/>
            <person name="Thiergart T."/>
            <person name="Pickel B."/>
            <person name="Atanasova L."/>
            <person name="Karlsson M."/>
            <person name="Huettel B."/>
            <person name="Barry K.W."/>
            <person name="Haridas S."/>
            <person name="Chen C."/>
            <person name="Bauer D."/>
            <person name="Andreopoulos W."/>
            <person name="Pangilinan J."/>
            <person name="LaButti K."/>
            <person name="Riley R."/>
            <person name="Lipzen A."/>
            <person name="Clum A."/>
            <person name="Drula E."/>
            <person name="Henrissat B."/>
            <person name="Kohler A."/>
            <person name="Grigoriev I.V."/>
            <person name="Martin F.M."/>
            <person name="Hacquard S."/>
        </authorList>
    </citation>
    <scope>NUCLEOTIDE SEQUENCE [LARGE SCALE GENOMIC DNA]</scope>
    <source>
        <strain evidence="1 2">MPI-SDFR-AT-0080</strain>
    </source>
</reference>
<sequence>MRENRFSWPPRVVSPAAALGCGSALCSPSLLLAKTVAAYRPASILRALHHRSGFPPTAASAAVCICEVVSPAARSLVNHLTPHQTPRPLLLLAAPGPLLARVIAPGCALTAINYSSIRFEACSALGPWPTAAVSAPCASCRPAGTLIWHGPTPLPFLIPSSPAPSRPYARCW</sequence>
<dbReference type="EMBL" id="JAGTJR010000001">
    <property type="protein sequence ID" value="KAH7065229.1"/>
    <property type="molecule type" value="Genomic_DNA"/>
</dbReference>
<evidence type="ECO:0000313" key="2">
    <source>
        <dbReference type="Proteomes" id="UP000774617"/>
    </source>
</evidence>
<protein>
    <recommendedName>
        <fullName evidence="3">Secreted protein</fullName>
    </recommendedName>
</protein>
<evidence type="ECO:0008006" key="3">
    <source>
        <dbReference type="Google" id="ProtNLM"/>
    </source>
</evidence>
<keyword evidence="2" id="KW-1185">Reference proteome</keyword>
<gene>
    <name evidence="1" type="ORF">B0J12DRAFT_28451</name>
</gene>
<evidence type="ECO:0000313" key="1">
    <source>
        <dbReference type="EMBL" id="KAH7065229.1"/>
    </source>
</evidence>
<dbReference type="Proteomes" id="UP000774617">
    <property type="component" value="Unassembled WGS sequence"/>
</dbReference>
<accession>A0ABQ8GVD4</accession>